<keyword evidence="2" id="KW-1133">Transmembrane helix</keyword>
<evidence type="ECO:0000313" key="3">
    <source>
        <dbReference type="EMBL" id="CAB4017834.1"/>
    </source>
</evidence>
<dbReference type="EMBL" id="CACRXK020009724">
    <property type="protein sequence ID" value="CAB4017834.1"/>
    <property type="molecule type" value="Genomic_DNA"/>
</dbReference>
<feature type="compositionally biased region" description="Polar residues" evidence="1">
    <location>
        <begin position="275"/>
        <end position="291"/>
    </location>
</feature>
<protein>
    <submittedName>
        <fullName evidence="3">Uncharacterized protein</fullName>
    </submittedName>
</protein>
<evidence type="ECO:0000313" key="4">
    <source>
        <dbReference type="Proteomes" id="UP001152795"/>
    </source>
</evidence>
<keyword evidence="2" id="KW-0812">Transmembrane</keyword>
<evidence type="ECO:0000256" key="1">
    <source>
        <dbReference type="SAM" id="MobiDB-lite"/>
    </source>
</evidence>
<sequence>MRIVIWLERIQLQEICRNSQSFNLWPIYVTTISGFGDFRDLIIATDHNSRLKWFNNSLGKQATGGLYNDRTLRMMQANWFRDIFGIREWYLLILLWNFINPNASCPTGTFKSYFLSGGCALCPQKLKYCGNEELEDSVRCFKACRRILSTQTASLDTTHATPELRKSSTSPTRTTTQAPEIRKTATTKGVSNTLSSGPHYVIIKDVLTISTSSNFSDKQSGYNNWTDIKFGIAVTVLALLLVIGICFVLWWKGRSNSRNNEQRNSVYYGPVCPDSRSNSDQNINGETSENTGEADDVEDIGSSFGMRMSSAVSHEDFENMPEAHV</sequence>
<gene>
    <name evidence="3" type="ORF">PACLA_8A004896</name>
</gene>
<evidence type="ECO:0000256" key="2">
    <source>
        <dbReference type="SAM" id="Phobius"/>
    </source>
</evidence>
<proteinExistence type="predicted"/>
<keyword evidence="2" id="KW-0472">Membrane</keyword>
<name>A0A7D9IZS3_PARCT</name>
<dbReference type="AlphaFoldDB" id="A0A7D9IZS3"/>
<organism evidence="3 4">
    <name type="scientific">Paramuricea clavata</name>
    <name type="common">Red gorgonian</name>
    <name type="synonym">Violescent sea-whip</name>
    <dbReference type="NCBI Taxonomy" id="317549"/>
    <lineage>
        <taxon>Eukaryota</taxon>
        <taxon>Metazoa</taxon>
        <taxon>Cnidaria</taxon>
        <taxon>Anthozoa</taxon>
        <taxon>Octocorallia</taxon>
        <taxon>Malacalcyonacea</taxon>
        <taxon>Plexauridae</taxon>
        <taxon>Paramuricea</taxon>
    </lineage>
</organism>
<feature type="compositionally biased region" description="Low complexity" evidence="1">
    <location>
        <begin position="167"/>
        <end position="176"/>
    </location>
</feature>
<feature type="region of interest" description="Disordered" evidence="1">
    <location>
        <begin position="262"/>
        <end position="299"/>
    </location>
</feature>
<keyword evidence="4" id="KW-1185">Reference proteome</keyword>
<accession>A0A7D9IZS3</accession>
<dbReference type="Proteomes" id="UP001152795">
    <property type="component" value="Unassembled WGS sequence"/>
</dbReference>
<comment type="caution">
    <text evidence="3">The sequence shown here is derived from an EMBL/GenBank/DDBJ whole genome shotgun (WGS) entry which is preliminary data.</text>
</comment>
<feature type="transmembrane region" description="Helical" evidence="2">
    <location>
        <begin position="230"/>
        <end position="251"/>
    </location>
</feature>
<feature type="region of interest" description="Disordered" evidence="1">
    <location>
        <begin position="158"/>
        <end position="178"/>
    </location>
</feature>
<reference evidence="3" key="1">
    <citation type="submission" date="2020-04" db="EMBL/GenBank/DDBJ databases">
        <authorList>
            <person name="Alioto T."/>
            <person name="Alioto T."/>
            <person name="Gomez Garrido J."/>
        </authorList>
    </citation>
    <scope>NUCLEOTIDE SEQUENCE</scope>
    <source>
        <strain evidence="3">A484AB</strain>
    </source>
</reference>